<proteinExistence type="predicted"/>
<feature type="region of interest" description="Disordered" evidence="1">
    <location>
        <begin position="90"/>
        <end position="116"/>
    </location>
</feature>
<protein>
    <submittedName>
        <fullName evidence="2">Uncharacterized protein</fullName>
    </submittedName>
</protein>
<dbReference type="AlphaFoldDB" id="A0AAV5QPB8"/>
<name>A0AAV5QPB8_9ASCO</name>
<comment type="caution">
    <text evidence="2">The sequence shown here is derived from an EMBL/GenBank/DDBJ whole genome shotgun (WGS) entry which is preliminary data.</text>
</comment>
<evidence type="ECO:0000313" key="2">
    <source>
        <dbReference type="EMBL" id="GMM36170.1"/>
    </source>
</evidence>
<organism evidence="2 3">
    <name type="scientific">Saccharomycopsis crataegensis</name>
    <dbReference type="NCBI Taxonomy" id="43959"/>
    <lineage>
        <taxon>Eukaryota</taxon>
        <taxon>Fungi</taxon>
        <taxon>Dikarya</taxon>
        <taxon>Ascomycota</taxon>
        <taxon>Saccharomycotina</taxon>
        <taxon>Saccharomycetes</taxon>
        <taxon>Saccharomycopsidaceae</taxon>
        <taxon>Saccharomycopsis</taxon>
    </lineage>
</organism>
<reference evidence="2 3" key="1">
    <citation type="journal article" date="2023" name="Elife">
        <title>Identification of key yeast species and microbe-microbe interactions impacting larval growth of Drosophila in the wild.</title>
        <authorList>
            <person name="Mure A."/>
            <person name="Sugiura Y."/>
            <person name="Maeda R."/>
            <person name="Honda K."/>
            <person name="Sakurai N."/>
            <person name="Takahashi Y."/>
            <person name="Watada M."/>
            <person name="Katoh T."/>
            <person name="Gotoh A."/>
            <person name="Gotoh Y."/>
            <person name="Taniguchi I."/>
            <person name="Nakamura K."/>
            <person name="Hayashi T."/>
            <person name="Katayama T."/>
            <person name="Uemura T."/>
            <person name="Hattori Y."/>
        </authorList>
    </citation>
    <scope>NUCLEOTIDE SEQUENCE [LARGE SCALE GENOMIC DNA]</scope>
    <source>
        <strain evidence="2 3">SC-9</strain>
    </source>
</reference>
<keyword evidence="3" id="KW-1185">Reference proteome</keyword>
<accession>A0AAV5QPB8</accession>
<evidence type="ECO:0000313" key="3">
    <source>
        <dbReference type="Proteomes" id="UP001360560"/>
    </source>
</evidence>
<dbReference type="EMBL" id="BTFZ01000011">
    <property type="protein sequence ID" value="GMM36170.1"/>
    <property type="molecule type" value="Genomic_DNA"/>
</dbReference>
<dbReference type="Proteomes" id="UP001360560">
    <property type="component" value="Unassembled WGS sequence"/>
</dbReference>
<feature type="compositionally biased region" description="Polar residues" evidence="1">
    <location>
        <begin position="90"/>
        <end position="102"/>
    </location>
</feature>
<dbReference type="RefSeq" id="XP_064853166.1">
    <property type="nucleotide sequence ID" value="XM_064997094.1"/>
</dbReference>
<gene>
    <name evidence="2" type="ORF">DASC09_034950</name>
</gene>
<sequence length="116" mass="13161">MPKSSHDIKKKIDDPRQNFTFHALKTSSVGAAVVNFFNRGLFILVSKRRPLRVVPTYIRFDQCMSICNSKSIWFTKTLKQYKIELISSRNTGDQAGNNSSRLAQPKNVELISVTGK</sequence>
<evidence type="ECO:0000256" key="1">
    <source>
        <dbReference type="SAM" id="MobiDB-lite"/>
    </source>
</evidence>
<dbReference type="GeneID" id="90074145"/>